<organism evidence="1 2">
    <name type="scientific">Paenibacillus faecis</name>
    <dbReference type="NCBI Taxonomy" id="862114"/>
    <lineage>
        <taxon>Bacteria</taxon>
        <taxon>Bacillati</taxon>
        <taxon>Bacillota</taxon>
        <taxon>Bacilli</taxon>
        <taxon>Bacillales</taxon>
        <taxon>Paenibacillaceae</taxon>
        <taxon>Paenibacillus</taxon>
    </lineage>
</organism>
<accession>A0A5D0CPA9</accession>
<keyword evidence="2" id="KW-1185">Reference proteome</keyword>
<comment type="caution">
    <text evidence="1">The sequence shown here is derived from an EMBL/GenBank/DDBJ whole genome shotgun (WGS) entry which is preliminary data.</text>
</comment>
<evidence type="ECO:0000313" key="2">
    <source>
        <dbReference type="Proteomes" id="UP000325218"/>
    </source>
</evidence>
<evidence type="ECO:0000313" key="1">
    <source>
        <dbReference type="EMBL" id="TYA11094.1"/>
    </source>
</evidence>
<dbReference type="EMBL" id="VSDO01000005">
    <property type="protein sequence ID" value="TYA11094.1"/>
    <property type="molecule type" value="Genomic_DNA"/>
</dbReference>
<protein>
    <submittedName>
        <fullName evidence="1">Uncharacterized protein</fullName>
    </submittedName>
</protein>
<reference evidence="1 2" key="1">
    <citation type="submission" date="2019-08" db="EMBL/GenBank/DDBJ databases">
        <title>Genome sequencing of Paenibacillus faecis DSM 23593(T).</title>
        <authorList>
            <person name="Kook J.-K."/>
            <person name="Park S.-N."/>
            <person name="Lim Y.K."/>
        </authorList>
    </citation>
    <scope>NUCLEOTIDE SEQUENCE [LARGE SCALE GENOMIC DNA]</scope>
    <source>
        <strain evidence="1 2">DSM 23593</strain>
    </source>
</reference>
<dbReference type="OrthoDB" id="2895351at2"/>
<sequence>MVIYHGPIDERTVNPDDEFLKEIILRSSPDYWLRGSGDSCLEIDGMDERMIFFYDEPFGFLILRHPDYLVPYRECGDFEVVEHRVGGEPMRIPSCCYVGRAEAYEILLYFAREKEAPPHVNWVDLYEIEFDHGF</sequence>
<dbReference type="AlphaFoldDB" id="A0A5D0CPA9"/>
<name>A0A5D0CPA9_9BACL</name>
<proteinExistence type="predicted"/>
<gene>
    <name evidence="1" type="ORF">FRY98_23705</name>
</gene>
<dbReference type="Proteomes" id="UP000325218">
    <property type="component" value="Unassembled WGS sequence"/>
</dbReference>